<comment type="subunit">
    <text evidence="2 10">Homodimer.</text>
</comment>
<comment type="catalytic activity">
    <reaction evidence="10">
        <text>ITP + H2O = IMP + diphosphate + H(+)</text>
        <dbReference type="Rhea" id="RHEA:29399"/>
        <dbReference type="ChEBI" id="CHEBI:15377"/>
        <dbReference type="ChEBI" id="CHEBI:15378"/>
        <dbReference type="ChEBI" id="CHEBI:33019"/>
        <dbReference type="ChEBI" id="CHEBI:58053"/>
        <dbReference type="ChEBI" id="CHEBI:61402"/>
        <dbReference type="EC" id="3.6.1.66"/>
    </reaction>
</comment>
<dbReference type="EMBL" id="CVQV01000005">
    <property type="protein sequence ID" value="CRK75152.1"/>
    <property type="molecule type" value="Genomic_DNA"/>
</dbReference>
<dbReference type="GO" id="GO:0036220">
    <property type="term" value="F:ITP diphosphatase activity"/>
    <property type="evidence" value="ECO:0007669"/>
    <property type="project" value="UniProtKB-UniRule"/>
</dbReference>
<organism evidence="12 13">
    <name type="scientific">Nereida ignava</name>
    <dbReference type="NCBI Taxonomy" id="282199"/>
    <lineage>
        <taxon>Bacteria</taxon>
        <taxon>Pseudomonadati</taxon>
        <taxon>Pseudomonadota</taxon>
        <taxon>Alphaproteobacteria</taxon>
        <taxon>Rhodobacterales</taxon>
        <taxon>Roseobacteraceae</taxon>
        <taxon>Nereida</taxon>
    </lineage>
</organism>
<evidence type="ECO:0000256" key="10">
    <source>
        <dbReference type="HAMAP-Rule" id="MF_01405"/>
    </source>
</evidence>
<dbReference type="OrthoDB" id="9807456at2"/>
<evidence type="ECO:0000256" key="8">
    <source>
        <dbReference type="ARBA" id="ARBA00051875"/>
    </source>
</evidence>
<feature type="binding site" evidence="10">
    <location>
        <position position="45"/>
    </location>
    <ligand>
        <name>Mg(2+)</name>
        <dbReference type="ChEBI" id="CHEBI:18420"/>
    </ligand>
</feature>
<dbReference type="GO" id="GO:0009117">
    <property type="term" value="P:nucleotide metabolic process"/>
    <property type="evidence" value="ECO:0007669"/>
    <property type="project" value="UniProtKB-KW"/>
</dbReference>
<evidence type="ECO:0000256" key="5">
    <source>
        <dbReference type="ARBA" id="ARBA00022801"/>
    </source>
</evidence>
<evidence type="ECO:0000256" key="11">
    <source>
        <dbReference type="RuleBase" id="RU003781"/>
    </source>
</evidence>
<dbReference type="PANTHER" id="PTHR11067:SF9">
    <property type="entry name" value="INOSINE TRIPHOSPHATE PYROPHOSPHATASE"/>
    <property type="match status" value="1"/>
</dbReference>
<dbReference type="FunFam" id="3.90.950.10:FF:000001">
    <property type="entry name" value="dITP/XTP pyrophosphatase"/>
    <property type="match status" value="1"/>
</dbReference>
<dbReference type="GO" id="GO:0036222">
    <property type="term" value="F:XTP diphosphatase activity"/>
    <property type="evidence" value="ECO:0007669"/>
    <property type="project" value="UniProtKB-UniRule"/>
</dbReference>
<dbReference type="NCBIfam" id="TIGR00042">
    <property type="entry name" value="RdgB/HAM1 family non-canonical purine NTP pyrophosphatase"/>
    <property type="match status" value="1"/>
</dbReference>
<feature type="binding site" evidence="10">
    <location>
        <begin position="160"/>
        <end position="163"/>
    </location>
    <ligand>
        <name>substrate</name>
    </ligand>
</feature>
<name>A0A0U1NK88_9RHOB</name>
<keyword evidence="13" id="KW-1185">Reference proteome</keyword>
<comment type="catalytic activity">
    <reaction evidence="8 10">
        <text>dITP + H2O = dIMP + diphosphate + H(+)</text>
        <dbReference type="Rhea" id="RHEA:28342"/>
        <dbReference type="ChEBI" id="CHEBI:15377"/>
        <dbReference type="ChEBI" id="CHEBI:15378"/>
        <dbReference type="ChEBI" id="CHEBI:33019"/>
        <dbReference type="ChEBI" id="CHEBI:61194"/>
        <dbReference type="ChEBI" id="CHEBI:61382"/>
        <dbReference type="EC" id="3.6.1.66"/>
    </reaction>
</comment>
<keyword evidence="3 10" id="KW-0479">Metal-binding</keyword>
<sequence length="202" mass="21978">MRKLTEPKIVLASHNAGKLREISELLKPFGIEVVSAGELGLDEPEETESTFHGNARIKAHYAAKNAGLPALSDDSGITVDGLNGAPGVYTADWAETPKGRDFPLAMSKVWNALEERDAEYPRLAAFNCTLCIAWPDGHDEIFDGTVKGEVVWPMRGEHGFGFDPMFQPLGHSETFGEMDPAQKHAMSHRADAFAKLIAGCLD</sequence>
<dbReference type="Gene3D" id="3.90.950.10">
    <property type="match status" value="1"/>
</dbReference>
<keyword evidence="6 10" id="KW-0460">Magnesium</keyword>
<dbReference type="EC" id="3.6.1.66" evidence="10"/>
<dbReference type="RefSeq" id="WP_048598553.1">
    <property type="nucleotide sequence ID" value="NZ_CBFHGK010000002.1"/>
</dbReference>
<dbReference type="CDD" id="cd00515">
    <property type="entry name" value="HAM1"/>
    <property type="match status" value="1"/>
</dbReference>
<dbReference type="InterPro" id="IPR029001">
    <property type="entry name" value="ITPase-like_fam"/>
</dbReference>
<evidence type="ECO:0000256" key="9">
    <source>
        <dbReference type="ARBA" id="ARBA00052017"/>
    </source>
</evidence>
<keyword evidence="7 10" id="KW-0546">Nucleotide metabolism</keyword>
<comment type="function">
    <text evidence="10">Pyrophosphatase that catalyzes the hydrolysis of nucleoside triphosphates to their monophosphate derivatives, with a high preference for the non-canonical purine nucleotides XTP (xanthosine triphosphate), dITP (deoxyinosine triphosphate) and ITP. Seems to function as a house-cleaning enzyme that removes non-canonical purine nucleotides from the nucleotide pool, thus preventing their incorporation into DNA/RNA and avoiding chromosomal lesions.</text>
</comment>
<evidence type="ECO:0000256" key="1">
    <source>
        <dbReference type="ARBA" id="ARBA00008023"/>
    </source>
</evidence>
<accession>A0A0U1NK88</accession>
<feature type="binding site" evidence="10">
    <location>
        <position position="75"/>
    </location>
    <ligand>
        <name>substrate</name>
    </ligand>
</feature>
<dbReference type="GO" id="GO:0000166">
    <property type="term" value="F:nucleotide binding"/>
    <property type="evidence" value="ECO:0007669"/>
    <property type="project" value="UniProtKB-KW"/>
</dbReference>
<comment type="catalytic activity">
    <reaction evidence="9 10">
        <text>XTP + H2O = XMP + diphosphate + H(+)</text>
        <dbReference type="Rhea" id="RHEA:28610"/>
        <dbReference type="ChEBI" id="CHEBI:15377"/>
        <dbReference type="ChEBI" id="CHEBI:15378"/>
        <dbReference type="ChEBI" id="CHEBI:33019"/>
        <dbReference type="ChEBI" id="CHEBI:57464"/>
        <dbReference type="ChEBI" id="CHEBI:61314"/>
        <dbReference type="EC" id="3.6.1.66"/>
    </reaction>
</comment>
<comment type="similarity">
    <text evidence="1 10 11">Belongs to the HAM1 NTPase family.</text>
</comment>
<dbReference type="InterPro" id="IPR002637">
    <property type="entry name" value="RdgB/HAM1"/>
</dbReference>
<feature type="active site" description="Proton acceptor" evidence="10">
    <location>
        <position position="74"/>
    </location>
</feature>
<evidence type="ECO:0000256" key="6">
    <source>
        <dbReference type="ARBA" id="ARBA00022842"/>
    </source>
</evidence>
<gene>
    <name evidence="12" type="ORF">NIG5292_01195</name>
</gene>
<dbReference type="STRING" id="282199.GCA_001049735_01194"/>
<dbReference type="GO" id="GO:0005829">
    <property type="term" value="C:cytosol"/>
    <property type="evidence" value="ECO:0007669"/>
    <property type="project" value="TreeGrafter"/>
</dbReference>
<reference evidence="12 13" key="1">
    <citation type="submission" date="2015-04" db="EMBL/GenBank/DDBJ databases">
        <authorList>
            <person name="Syromyatnikov M.Y."/>
            <person name="Popov V.N."/>
        </authorList>
    </citation>
    <scope>NUCLEOTIDE SEQUENCE [LARGE SCALE GENOMIC DNA]</scope>
    <source>
        <strain evidence="12 13">CECT 5292</strain>
    </source>
</reference>
<dbReference type="GO" id="GO:0035870">
    <property type="term" value="F:dITP diphosphatase activity"/>
    <property type="evidence" value="ECO:0007669"/>
    <property type="project" value="UniProtKB-UniRule"/>
</dbReference>
<feature type="binding site" evidence="10">
    <location>
        <begin position="13"/>
        <end position="18"/>
    </location>
    <ligand>
        <name>substrate</name>
    </ligand>
</feature>
<evidence type="ECO:0000313" key="13">
    <source>
        <dbReference type="Proteomes" id="UP000048949"/>
    </source>
</evidence>
<dbReference type="HAMAP" id="MF_01405">
    <property type="entry name" value="Non_canon_purine_NTPase"/>
    <property type="match status" value="1"/>
</dbReference>
<dbReference type="InterPro" id="IPR020922">
    <property type="entry name" value="dITP/XTP_pyrophosphatase"/>
</dbReference>
<proteinExistence type="inferred from homology"/>
<evidence type="ECO:0000256" key="3">
    <source>
        <dbReference type="ARBA" id="ARBA00022723"/>
    </source>
</evidence>
<evidence type="ECO:0000313" key="12">
    <source>
        <dbReference type="EMBL" id="CRK75152.1"/>
    </source>
</evidence>
<evidence type="ECO:0000256" key="4">
    <source>
        <dbReference type="ARBA" id="ARBA00022741"/>
    </source>
</evidence>
<evidence type="ECO:0000256" key="2">
    <source>
        <dbReference type="ARBA" id="ARBA00011738"/>
    </source>
</evidence>
<dbReference type="GO" id="GO:0017111">
    <property type="term" value="F:ribonucleoside triphosphate phosphatase activity"/>
    <property type="evidence" value="ECO:0007669"/>
    <property type="project" value="InterPro"/>
</dbReference>
<dbReference type="PANTHER" id="PTHR11067">
    <property type="entry name" value="INOSINE TRIPHOSPHATE PYROPHOSPHATASE/HAM1 PROTEIN"/>
    <property type="match status" value="1"/>
</dbReference>
<dbReference type="AlphaFoldDB" id="A0A0U1NK88"/>
<keyword evidence="5 10" id="KW-0378">Hydrolase</keyword>
<dbReference type="SUPFAM" id="SSF52972">
    <property type="entry name" value="ITPase-like"/>
    <property type="match status" value="1"/>
</dbReference>
<feature type="binding site" evidence="10">
    <location>
        <position position="183"/>
    </location>
    <ligand>
        <name>substrate</name>
    </ligand>
</feature>
<dbReference type="Pfam" id="PF01725">
    <property type="entry name" value="Ham1p_like"/>
    <property type="match status" value="1"/>
</dbReference>
<keyword evidence="4 10" id="KW-0547">Nucleotide-binding</keyword>
<feature type="binding site" evidence="10">
    <location>
        <position position="74"/>
    </location>
    <ligand>
        <name>Mg(2+)</name>
        <dbReference type="ChEBI" id="CHEBI:18420"/>
    </ligand>
</feature>
<dbReference type="GO" id="GO:0009146">
    <property type="term" value="P:purine nucleoside triphosphate catabolic process"/>
    <property type="evidence" value="ECO:0007669"/>
    <property type="project" value="UniProtKB-UniRule"/>
</dbReference>
<protein>
    <recommendedName>
        <fullName evidence="10">dITP/XTP pyrophosphatase</fullName>
        <ecNumber evidence="10">3.6.1.66</ecNumber>
    </recommendedName>
    <alternativeName>
        <fullName evidence="10">Non-canonical purine NTP pyrophosphatase</fullName>
    </alternativeName>
    <alternativeName>
        <fullName evidence="10">Non-standard purine NTP pyrophosphatase</fullName>
    </alternativeName>
    <alternativeName>
        <fullName evidence="10">Nucleoside-triphosphate diphosphatase</fullName>
    </alternativeName>
    <alternativeName>
        <fullName evidence="10">Nucleoside-triphosphate pyrophosphatase</fullName>
        <shortName evidence="10">NTPase</shortName>
    </alternativeName>
</protein>
<dbReference type="Proteomes" id="UP000048949">
    <property type="component" value="Unassembled WGS sequence"/>
</dbReference>
<comment type="cofactor">
    <cofactor evidence="10">
        <name>Mg(2+)</name>
        <dbReference type="ChEBI" id="CHEBI:18420"/>
    </cofactor>
    <text evidence="10">Binds 1 Mg(2+) ion per subunit.</text>
</comment>
<evidence type="ECO:0000256" key="7">
    <source>
        <dbReference type="ARBA" id="ARBA00023080"/>
    </source>
</evidence>
<dbReference type="GO" id="GO:0046872">
    <property type="term" value="F:metal ion binding"/>
    <property type="evidence" value="ECO:0007669"/>
    <property type="project" value="UniProtKB-KW"/>
</dbReference>
<feature type="binding site" evidence="10">
    <location>
        <begin position="188"/>
        <end position="189"/>
    </location>
    <ligand>
        <name>substrate</name>
    </ligand>
</feature>